<name>A0A4R1RIF7_HYDET</name>
<sequence length="172" mass="18802">MNPTLESILNRKSIRKYTSQAITPETIRELLTAAMSAPSACNQQPWHFVVITERNILNELSTIHSGLQMLAEAPLAILICVEPKLAQLDFFWQHDCAAATENILLAATASGLGGVWLGINPNGDEASQRIASIVNLPQSIVPFAMVSLGYPAEVKAAGDRYRPERVHSPGRW</sequence>
<dbReference type="Proteomes" id="UP000295008">
    <property type="component" value="Unassembled WGS sequence"/>
</dbReference>
<keyword evidence="2" id="KW-0288">FMN</keyword>
<keyword evidence="6" id="KW-1185">Reference proteome</keyword>
<proteinExistence type="predicted"/>
<dbReference type="Pfam" id="PF00881">
    <property type="entry name" value="Nitroreductase"/>
    <property type="match status" value="2"/>
</dbReference>
<evidence type="ECO:0000256" key="3">
    <source>
        <dbReference type="ARBA" id="ARBA00023002"/>
    </source>
</evidence>
<dbReference type="OrthoDB" id="9783470at2"/>
<evidence type="ECO:0000313" key="6">
    <source>
        <dbReference type="Proteomes" id="UP000295008"/>
    </source>
</evidence>
<comment type="caution">
    <text evidence="5">The sequence shown here is derived from an EMBL/GenBank/DDBJ whole genome shotgun (WGS) entry which is preliminary data.</text>
</comment>
<dbReference type="SUPFAM" id="SSF55469">
    <property type="entry name" value="FMN-dependent nitroreductase-like"/>
    <property type="match status" value="1"/>
</dbReference>
<dbReference type="EMBL" id="SLUN01000016">
    <property type="protein sequence ID" value="TCL65885.1"/>
    <property type="molecule type" value="Genomic_DNA"/>
</dbReference>
<dbReference type="RefSeq" id="WP_132014848.1">
    <property type="nucleotide sequence ID" value="NZ_SLUN01000016.1"/>
</dbReference>
<reference evidence="5 6" key="1">
    <citation type="submission" date="2019-03" db="EMBL/GenBank/DDBJ databases">
        <title>Genomic Encyclopedia of Type Strains, Phase IV (KMG-IV): sequencing the most valuable type-strain genomes for metagenomic binning, comparative biology and taxonomic classification.</title>
        <authorList>
            <person name="Goeker M."/>
        </authorList>
    </citation>
    <scope>NUCLEOTIDE SEQUENCE [LARGE SCALE GENOMIC DNA]</scope>
    <source>
        <strain evidence="5 6">LX-B</strain>
    </source>
</reference>
<protein>
    <submittedName>
        <fullName evidence="5">Nitroreductase</fullName>
    </submittedName>
</protein>
<feature type="domain" description="Nitroreductase" evidence="4">
    <location>
        <begin position="68"/>
        <end position="150"/>
    </location>
</feature>
<evidence type="ECO:0000256" key="1">
    <source>
        <dbReference type="ARBA" id="ARBA00022630"/>
    </source>
</evidence>
<dbReference type="Gene3D" id="3.40.109.10">
    <property type="entry name" value="NADH Oxidase"/>
    <property type="match status" value="1"/>
</dbReference>
<evidence type="ECO:0000259" key="4">
    <source>
        <dbReference type="Pfam" id="PF00881"/>
    </source>
</evidence>
<feature type="domain" description="Nitroreductase" evidence="4">
    <location>
        <begin position="8"/>
        <end position="60"/>
    </location>
</feature>
<dbReference type="PANTHER" id="PTHR23026">
    <property type="entry name" value="NADPH NITROREDUCTASE"/>
    <property type="match status" value="1"/>
</dbReference>
<dbReference type="InterPro" id="IPR029479">
    <property type="entry name" value="Nitroreductase"/>
</dbReference>
<evidence type="ECO:0000256" key="2">
    <source>
        <dbReference type="ARBA" id="ARBA00022643"/>
    </source>
</evidence>
<dbReference type="PANTHER" id="PTHR23026:SF90">
    <property type="entry name" value="IODOTYROSINE DEIODINASE 1"/>
    <property type="match status" value="1"/>
</dbReference>
<organism evidence="5 6">
    <name type="scientific">Hydrogenispora ethanolica</name>
    <dbReference type="NCBI Taxonomy" id="1082276"/>
    <lineage>
        <taxon>Bacteria</taxon>
        <taxon>Bacillati</taxon>
        <taxon>Bacillota</taxon>
        <taxon>Hydrogenispora</taxon>
    </lineage>
</organism>
<dbReference type="AlphaFoldDB" id="A0A4R1RIF7"/>
<evidence type="ECO:0000313" key="5">
    <source>
        <dbReference type="EMBL" id="TCL65885.1"/>
    </source>
</evidence>
<dbReference type="InterPro" id="IPR000415">
    <property type="entry name" value="Nitroreductase-like"/>
</dbReference>
<gene>
    <name evidence="5" type="ORF">EDC14_101615</name>
</gene>
<keyword evidence="3" id="KW-0560">Oxidoreductase</keyword>
<dbReference type="CDD" id="cd02150">
    <property type="entry name" value="nitroreductase"/>
    <property type="match status" value="1"/>
</dbReference>
<keyword evidence="1" id="KW-0285">Flavoprotein</keyword>
<accession>A0A4R1RIF7</accession>
<dbReference type="InterPro" id="IPR050627">
    <property type="entry name" value="Nitroreductase/BluB"/>
</dbReference>
<dbReference type="GO" id="GO:0016491">
    <property type="term" value="F:oxidoreductase activity"/>
    <property type="evidence" value="ECO:0007669"/>
    <property type="project" value="UniProtKB-KW"/>
</dbReference>